<feature type="signal peptide" evidence="3">
    <location>
        <begin position="1"/>
        <end position="33"/>
    </location>
</feature>
<evidence type="ECO:0000313" key="4">
    <source>
        <dbReference type="EMBL" id="KAB7845481.1"/>
    </source>
</evidence>
<dbReference type="OrthoDB" id="4842970at2"/>
<dbReference type="InterPro" id="IPR008930">
    <property type="entry name" value="Terpenoid_cyclase/PrenylTrfase"/>
</dbReference>
<feature type="chain" id="PRO_5024903444" evidence="3">
    <location>
        <begin position="34"/>
        <end position="498"/>
    </location>
</feature>
<comment type="caution">
    <text evidence="4">The sequence shown here is derived from an EMBL/GenBank/DDBJ whole genome shotgun (WGS) entry which is preliminary data.</text>
</comment>
<feature type="compositionally biased region" description="Low complexity" evidence="1">
    <location>
        <begin position="369"/>
        <end position="422"/>
    </location>
</feature>
<dbReference type="PANTHER" id="PTHR10559:SF18">
    <property type="entry name" value="TRANSCOBALAMIN II"/>
    <property type="match status" value="1"/>
</dbReference>
<evidence type="ECO:0000256" key="2">
    <source>
        <dbReference type="SAM" id="Phobius"/>
    </source>
</evidence>
<dbReference type="EMBL" id="VOKX01000026">
    <property type="protein sequence ID" value="KAB7845481.1"/>
    <property type="molecule type" value="Genomic_DNA"/>
</dbReference>
<dbReference type="RefSeq" id="WP_152263620.1">
    <property type="nucleotide sequence ID" value="NZ_VOKX01000026.1"/>
</dbReference>
<keyword evidence="2" id="KW-0472">Membrane</keyword>
<evidence type="ECO:0000313" key="5">
    <source>
        <dbReference type="Proteomes" id="UP000327000"/>
    </source>
</evidence>
<gene>
    <name evidence="4" type="ORF">FRZ00_13375</name>
</gene>
<keyword evidence="5" id="KW-1185">Reference proteome</keyword>
<name>A0A5N5W8C5_STRMB</name>
<keyword evidence="2" id="KW-0812">Transmembrane</keyword>
<proteinExistence type="predicted"/>
<keyword evidence="3" id="KW-0732">Signal</keyword>
<feature type="region of interest" description="Disordered" evidence="1">
    <location>
        <begin position="362"/>
        <end position="462"/>
    </location>
</feature>
<feature type="compositionally biased region" description="Low complexity" evidence="1">
    <location>
        <begin position="433"/>
        <end position="459"/>
    </location>
</feature>
<dbReference type="NCBIfam" id="TIGR01167">
    <property type="entry name" value="LPXTG_anchor"/>
    <property type="match status" value="1"/>
</dbReference>
<dbReference type="SUPFAM" id="SSF48239">
    <property type="entry name" value="Terpenoid cyclases/Protein prenyltransferases"/>
    <property type="match status" value="1"/>
</dbReference>
<dbReference type="AlphaFoldDB" id="A0A5N5W8C5"/>
<dbReference type="Gene3D" id="1.50.10.20">
    <property type="match status" value="1"/>
</dbReference>
<dbReference type="PANTHER" id="PTHR10559">
    <property type="entry name" value="TRANSCOBALAMIN-1/GASTRIC INTRINSIC FACTOR"/>
    <property type="match status" value="1"/>
</dbReference>
<sequence length="498" mass="49729">MTQSVRSGRGAALPLALVGAALLSAGTAGLAFAGEAPGEGRPAATKFESPAKAAAAWAVKDLNAMLDAKDGKPKDHGLIADLVMGLASTRTAGEIAAKATDTLAAEAEQYAFAGGDKNKVNSGGVAKLALVAEIEGRNPTDFGGRNLIELLKRSQQPNGRFKGYQGDPSNQFTQSLAVLALRRAGEHKAAEDGAAFISRNQCGVGGFRLVLKDEPAGKACTPHMDSTGMALQALIAAGVDREGVSRGLGWLQGKQERDGSFKDLTLQEDDKSGNANSTALAVQALIAGDRMAQAGKGIRWLADAVQVGCDKNNGGAVGWNEPVADGKALRATAQAIPALAGKPFEYIDGRNSPGDVATIRCVADDTDGTPSRTPSTSATTSGESTKPGTASPSPGTTTPAPTDTATATATPTATATSTSDTTTGGGSGGTGGSSSDTGTSSGTSTGATTGSGTDNASGSLARTGANTAYPVAIGAGALLLAGSAAVVVSRRRRRDDAG</sequence>
<reference evidence="4 5" key="1">
    <citation type="journal article" date="2019" name="Microb. Cell Fact.">
        <title>Exploring novel herbicidin analogues by transcriptional regulator overexpression and MS/MS molecular networking.</title>
        <authorList>
            <person name="Shi Y."/>
            <person name="Gu R."/>
            <person name="Li Y."/>
            <person name="Wang X."/>
            <person name="Ren W."/>
            <person name="Li X."/>
            <person name="Wang L."/>
            <person name="Xie Y."/>
            <person name="Hong B."/>
        </authorList>
    </citation>
    <scope>NUCLEOTIDE SEQUENCE [LARGE SCALE GENOMIC DNA]</scope>
    <source>
        <strain evidence="4 5">US-43</strain>
    </source>
</reference>
<evidence type="ECO:0000256" key="3">
    <source>
        <dbReference type="SAM" id="SignalP"/>
    </source>
</evidence>
<dbReference type="CDD" id="cd00688">
    <property type="entry name" value="ISOPREN_C2_like"/>
    <property type="match status" value="1"/>
</dbReference>
<dbReference type="Proteomes" id="UP000327000">
    <property type="component" value="Unassembled WGS sequence"/>
</dbReference>
<organism evidence="4 5">
    <name type="scientific">Streptomyces mobaraensis</name>
    <name type="common">Streptoverticillium mobaraense</name>
    <dbReference type="NCBI Taxonomy" id="35621"/>
    <lineage>
        <taxon>Bacteria</taxon>
        <taxon>Bacillati</taxon>
        <taxon>Actinomycetota</taxon>
        <taxon>Actinomycetes</taxon>
        <taxon>Kitasatosporales</taxon>
        <taxon>Streptomycetaceae</taxon>
        <taxon>Streptomyces</taxon>
    </lineage>
</organism>
<dbReference type="InterPro" id="IPR051588">
    <property type="entry name" value="Cobalamin_Transport"/>
</dbReference>
<evidence type="ECO:0000256" key="1">
    <source>
        <dbReference type="SAM" id="MobiDB-lite"/>
    </source>
</evidence>
<protein>
    <submittedName>
        <fullName evidence="4">Terpene cyclase/mutase family protein</fullName>
    </submittedName>
</protein>
<keyword evidence="2" id="KW-1133">Transmembrane helix</keyword>
<feature type="compositionally biased region" description="Gly residues" evidence="1">
    <location>
        <begin position="423"/>
        <end position="432"/>
    </location>
</feature>
<accession>A0A5N5W8C5</accession>
<feature type="transmembrane region" description="Helical" evidence="2">
    <location>
        <begin position="468"/>
        <end position="488"/>
    </location>
</feature>